<comment type="caution">
    <text evidence="1">The sequence shown here is derived from an EMBL/GenBank/DDBJ whole genome shotgun (WGS) entry which is preliminary data.</text>
</comment>
<evidence type="ECO:0000313" key="1">
    <source>
        <dbReference type="EMBL" id="MFL0198598.1"/>
    </source>
</evidence>
<name>A0ABW8SS24_9CLOT</name>
<accession>A0ABW8SS24</accession>
<dbReference type="Proteomes" id="UP001623660">
    <property type="component" value="Unassembled WGS sequence"/>
</dbReference>
<dbReference type="RefSeq" id="WP_406794706.1">
    <property type="nucleotide sequence ID" value="NZ_JBJHZX010000071.1"/>
</dbReference>
<sequence length="56" mass="6570">MERIKSLLVENNFKFEFIHHDKLIHTAQEGADYFKITIGQTAPALIIYTECPYKIE</sequence>
<evidence type="ECO:0000313" key="2">
    <source>
        <dbReference type="Proteomes" id="UP001623660"/>
    </source>
</evidence>
<protein>
    <submittedName>
        <fullName evidence="1">Uncharacterized protein</fullName>
    </submittedName>
</protein>
<reference evidence="1 2" key="1">
    <citation type="submission" date="2024-11" db="EMBL/GenBank/DDBJ databases">
        <authorList>
            <person name="Heng Y.C."/>
            <person name="Lim A.C.H."/>
            <person name="Lee J.K.Y."/>
            <person name="Kittelmann S."/>
        </authorList>
    </citation>
    <scope>NUCLEOTIDE SEQUENCE [LARGE SCALE GENOMIC DNA]</scope>
    <source>
        <strain evidence="1 2">WILCCON 0269</strain>
    </source>
</reference>
<dbReference type="EMBL" id="JBJHZX010000071">
    <property type="protein sequence ID" value="MFL0198598.1"/>
    <property type="molecule type" value="Genomic_DNA"/>
</dbReference>
<organism evidence="1 2">
    <name type="scientific">Candidatus Clostridium eludens</name>
    <dbReference type="NCBI Taxonomy" id="3381663"/>
    <lineage>
        <taxon>Bacteria</taxon>
        <taxon>Bacillati</taxon>
        <taxon>Bacillota</taxon>
        <taxon>Clostridia</taxon>
        <taxon>Eubacteriales</taxon>
        <taxon>Clostridiaceae</taxon>
        <taxon>Clostridium</taxon>
    </lineage>
</organism>
<proteinExistence type="predicted"/>
<keyword evidence="2" id="KW-1185">Reference proteome</keyword>
<gene>
    <name evidence="1" type="ORF">ACJDU8_24020</name>
</gene>